<gene>
    <name evidence="2" type="ORF">ACFQW9_25350</name>
</gene>
<dbReference type="PANTHER" id="PTHR47691">
    <property type="entry name" value="REGULATOR-RELATED"/>
    <property type="match status" value="1"/>
</dbReference>
<dbReference type="InterPro" id="IPR011990">
    <property type="entry name" value="TPR-like_helical_dom_sf"/>
</dbReference>
<protein>
    <submittedName>
        <fullName evidence="2">Regulator</fullName>
    </submittedName>
</protein>
<name>A0ABW2MJF2_9ACTN</name>
<dbReference type="Gene3D" id="1.25.40.10">
    <property type="entry name" value="Tetratricopeptide repeat domain"/>
    <property type="match status" value="1"/>
</dbReference>
<keyword evidence="3" id="KW-1185">Reference proteome</keyword>
<evidence type="ECO:0000313" key="3">
    <source>
        <dbReference type="Proteomes" id="UP001596509"/>
    </source>
</evidence>
<proteinExistence type="predicted"/>
<dbReference type="Proteomes" id="UP001596509">
    <property type="component" value="Unassembled WGS sequence"/>
</dbReference>
<feature type="compositionally biased region" description="Basic and acidic residues" evidence="1">
    <location>
        <begin position="651"/>
        <end position="660"/>
    </location>
</feature>
<dbReference type="InterPro" id="IPR027417">
    <property type="entry name" value="P-loop_NTPase"/>
</dbReference>
<evidence type="ECO:0000313" key="2">
    <source>
        <dbReference type="EMBL" id="MFC7353978.1"/>
    </source>
</evidence>
<dbReference type="EMBL" id="JBHTCK010000008">
    <property type="protein sequence ID" value="MFC7353978.1"/>
    <property type="molecule type" value="Genomic_DNA"/>
</dbReference>
<dbReference type="RefSeq" id="WP_319288390.1">
    <property type="nucleotide sequence ID" value="NZ_JBHTCK010000008.1"/>
</dbReference>
<comment type="caution">
    <text evidence="2">The sequence shown here is derived from an EMBL/GenBank/DDBJ whole genome shotgun (WGS) entry which is preliminary data.</text>
</comment>
<sequence length="668" mass="73439">MTTELLPEIPHFVGREDETAQVFQGLEEWNAPNRAFPVVLWGSAGLGRTELAHRIARTWRGRTGGRVLTADLDRFRLRGQLDVGDVLGHLLTVLGVEQVAAQLDDRIVQYKRMTGGESLILVLDHVQCGSEVEPLLPPSGNAMVIFVSRGSLPDLANGMGLEIALSAFPESVSMELLSSLVPDHRLAADPTAARELVRICSGVPAALRAAGAWMRRNPLFPLSRLIAGLSAKFREEGISGTEPIWDETYMGLRPESALLYRLLAGAPGISLTREAVAALLGLGDEACDDALQELNRAGFLDIRDLLHRENGRIRLPEWLGDHARRRARLDAADGELATAQLRFVRWVLHQSQLADRFAAGPRLTVADDVLEREGAPDALLENPEEATDPAVAEARKLRAAQWLYEERHTLFACVRLAHARGWDEEAWQLSEPVSTFFLDHPHQTDVSEVFRTASEAAVRAGNNIPAIVRTYSQLARSLWQSGRMKEAGDALRRAAAGARLLGNSPRDAKLRASVAEFRGMLKGARGNWPSAVQEFEACLGLHQAIPNPYGEMLLTYRLGEAYLNLGDPETAVELLFSAHWMAQKQGRERMIGRTGLALGQALRMVGRTAEARRYVEVALEVARKRESDFGVAGALDVLAQVADVEGDTTEAEDHRNAAKEFRRRQGLA</sequence>
<organism evidence="2 3">
    <name type="scientific">Streptomyces caviscabies</name>
    <dbReference type="NCBI Taxonomy" id="90079"/>
    <lineage>
        <taxon>Bacteria</taxon>
        <taxon>Bacillati</taxon>
        <taxon>Actinomycetota</taxon>
        <taxon>Actinomycetes</taxon>
        <taxon>Kitasatosporales</taxon>
        <taxon>Streptomycetaceae</taxon>
        <taxon>Streptomyces</taxon>
    </lineage>
</organism>
<dbReference type="Gene3D" id="3.40.50.300">
    <property type="entry name" value="P-loop containing nucleotide triphosphate hydrolases"/>
    <property type="match status" value="1"/>
</dbReference>
<dbReference type="SUPFAM" id="SSF52540">
    <property type="entry name" value="P-loop containing nucleoside triphosphate hydrolases"/>
    <property type="match status" value="1"/>
</dbReference>
<feature type="region of interest" description="Disordered" evidence="1">
    <location>
        <begin position="646"/>
        <end position="668"/>
    </location>
</feature>
<dbReference type="PRINTS" id="PR00364">
    <property type="entry name" value="DISEASERSIST"/>
</dbReference>
<dbReference type="PANTHER" id="PTHR47691:SF3">
    <property type="entry name" value="HTH-TYPE TRANSCRIPTIONAL REGULATOR RV0890C-RELATED"/>
    <property type="match status" value="1"/>
</dbReference>
<dbReference type="SUPFAM" id="SSF48452">
    <property type="entry name" value="TPR-like"/>
    <property type="match status" value="1"/>
</dbReference>
<reference evidence="3" key="1">
    <citation type="journal article" date="2019" name="Int. J. Syst. Evol. Microbiol.">
        <title>The Global Catalogue of Microorganisms (GCM) 10K type strain sequencing project: providing services to taxonomists for standard genome sequencing and annotation.</title>
        <authorList>
            <consortium name="The Broad Institute Genomics Platform"/>
            <consortium name="The Broad Institute Genome Sequencing Center for Infectious Disease"/>
            <person name="Wu L."/>
            <person name="Ma J."/>
        </authorList>
    </citation>
    <scope>NUCLEOTIDE SEQUENCE [LARGE SCALE GENOMIC DNA]</scope>
    <source>
        <strain evidence="3">ICMP 19430</strain>
    </source>
</reference>
<accession>A0ABW2MJF2</accession>
<evidence type="ECO:0000256" key="1">
    <source>
        <dbReference type="SAM" id="MobiDB-lite"/>
    </source>
</evidence>